<evidence type="ECO:0000313" key="1">
    <source>
        <dbReference type="EMBL" id="KOC66185.1"/>
    </source>
</evidence>
<keyword evidence="2" id="KW-1185">Reference proteome</keyword>
<dbReference type="Proteomes" id="UP000053825">
    <property type="component" value="Unassembled WGS sequence"/>
</dbReference>
<protein>
    <submittedName>
        <fullName evidence="1">Uncharacterized protein</fullName>
    </submittedName>
</protein>
<proteinExistence type="predicted"/>
<reference evidence="1 2" key="1">
    <citation type="submission" date="2015-07" db="EMBL/GenBank/DDBJ databases">
        <title>The genome of Habropoda laboriosa.</title>
        <authorList>
            <person name="Pan H."/>
            <person name="Kapheim K."/>
        </authorList>
    </citation>
    <scope>NUCLEOTIDE SEQUENCE [LARGE SCALE GENOMIC DNA]</scope>
    <source>
        <strain evidence="1">0110345459</strain>
    </source>
</reference>
<name>A0A0L7R5M5_9HYME</name>
<sequence length="87" mass="10218">MHKKLFVKQPSLVNRKGPILLHVGYLKERVYVNKPRTIEELKNIRAEIRRSGPETLRTVMENAVERACICEQENGGHLRDVVFHTYY</sequence>
<accession>A0A0L7R5M5</accession>
<evidence type="ECO:0000313" key="2">
    <source>
        <dbReference type="Proteomes" id="UP000053825"/>
    </source>
</evidence>
<dbReference type="EMBL" id="KQ414648">
    <property type="protein sequence ID" value="KOC66185.1"/>
    <property type="molecule type" value="Genomic_DNA"/>
</dbReference>
<gene>
    <name evidence="1" type="ORF">WH47_07254</name>
</gene>
<dbReference type="AlphaFoldDB" id="A0A0L7R5M5"/>
<organism evidence="1 2">
    <name type="scientific">Habropoda laboriosa</name>
    <dbReference type="NCBI Taxonomy" id="597456"/>
    <lineage>
        <taxon>Eukaryota</taxon>
        <taxon>Metazoa</taxon>
        <taxon>Ecdysozoa</taxon>
        <taxon>Arthropoda</taxon>
        <taxon>Hexapoda</taxon>
        <taxon>Insecta</taxon>
        <taxon>Pterygota</taxon>
        <taxon>Neoptera</taxon>
        <taxon>Endopterygota</taxon>
        <taxon>Hymenoptera</taxon>
        <taxon>Apocrita</taxon>
        <taxon>Aculeata</taxon>
        <taxon>Apoidea</taxon>
        <taxon>Anthophila</taxon>
        <taxon>Apidae</taxon>
        <taxon>Habropoda</taxon>
    </lineage>
</organism>